<evidence type="ECO:0000256" key="5">
    <source>
        <dbReference type="SAM" id="SignalP"/>
    </source>
</evidence>
<dbReference type="PROSITE" id="PS50983">
    <property type="entry name" value="FE_B12_PBP"/>
    <property type="match status" value="1"/>
</dbReference>
<proteinExistence type="inferred from homology"/>
<feature type="signal peptide" evidence="5">
    <location>
        <begin position="1"/>
        <end position="29"/>
    </location>
</feature>
<evidence type="ECO:0000256" key="4">
    <source>
        <dbReference type="ARBA" id="ARBA00022729"/>
    </source>
</evidence>
<sequence>MHLLPHRTRHSANRVVASILALAVGMTVAACGSTAPTASSAAPSPSASVDATSAAAVSFPITVTHHRGTTEIPAAPQRVVALDNSLVAAVAGLGVDVVGYTLDQPKLPAYLQAPETADGVSVGLLASPSLEQIAALKPDLIVSSSVRHDELYEQLAQIAPTVFTETTGPTWKENIRLVAQALGKQSEAEAQLAAYEKRSAAVGSEINAKAGNPTVSLVRFVAPSKPARLYGNASFPGIVLKDAGLARPAIQDIDDFMVEISAEELTKADADQIFYTDPSLDEYPGDSSMATFTGSALWPALTGTKHAISDDRWYPSVGVQGAHLILDDLATAFAVDPQKS</sequence>
<dbReference type="SUPFAM" id="SSF53807">
    <property type="entry name" value="Helical backbone' metal receptor"/>
    <property type="match status" value="1"/>
</dbReference>
<protein>
    <submittedName>
        <fullName evidence="7">Iron-siderophore ABC transporter substrate-binding protein</fullName>
    </submittedName>
</protein>
<dbReference type="CDD" id="cd01146">
    <property type="entry name" value="FhuD"/>
    <property type="match status" value="1"/>
</dbReference>
<evidence type="ECO:0000256" key="2">
    <source>
        <dbReference type="ARBA" id="ARBA00008814"/>
    </source>
</evidence>
<feature type="chain" id="PRO_5039275569" evidence="5">
    <location>
        <begin position="30"/>
        <end position="340"/>
    </location>
</feature>
<comment type="subcellular location">
    <subcellularLocation>
        <location evidence="1">Cell envelope</location>
    </subcellularLocation>
</comment>
<dbReference type="InterPro" id="IPR051313">
    <property type="entry name" value="Bact_iron-sidero_bind"/>
</dbReference>
<dbReference type="Gene3D" id="3.40.50.1980">
    <property type="entry name" value="Nitrogenase molybdenum iron protein domain"/>
    <property type="match status" value="2"/>
</dbReference>
<accession>A0A4U6QAD7</accession>
<dbReference type="RefSeq" id="WP_137451301.1">
    <property type="nucleotide sequence ID" value="NZ_SZZH01000006.1"/>
</dbReference>
<evidence type="ECO:0000256" key="3">
    <source>
        <dbReference type="ARBA" id="ARBA00022448"/>
    </source>
</evidence>
<gene>
    <name evidence="7" type="ORF">FDO65_18935</name>
</gene>
<dbReference type="GO" id="GO:1901678">
    <property type="term" value="P:iron coordination entity transport"/>
    <property type="evidence" value="ECO:0007669"/>
    <property type="project" value="UniProtKB-ARBA"/>
</dbReference>
<dbReference type="EMBL" id="SZZH01000006">
    <property type="protein sequence ID" value="TKV56914.1"/>
    <property type="molecule type" value="Genomic_DNA"/>
</dbReference>
<organism evidence="7 8">
    <name type="scientific">Nakamurella flava</name>
    <dbReference type="NCBI Taxonomy" id="2576308"/>
    <lineage>
        <taxon>Bacteria</taxon>
        <taxon>Bacillati</taxon>
        <taxon>Actinomycetota</taxon>
        <taxon>Actinomycetes</taxon>
        <taxon>Nakamurellales</taxon>
        <taxon>Nakamurellaceae</taxon>
        <taxon>Nakamurella</taxon>
    </lineage>
</organism>
<dbReference type="OrthoDB" id="9793175at2"/>
<dbReference type="AlphaFoldDB" id="A0A4U6QAD7"/>
<dbReference type="Pfam" id="PF01497">
    <property type="entry name" value="Peripla_BP_2"/>
    <property type="match status" value="1"/>
</dbReference>
<dbReference type="PANTHER" id="PTHR30532:SF1">
    <property type="entry name" value="IRON(3+)-HYDROXAMATE-BINDING PROTEIN FHUD"/>
    <property type="match status" value="1"/>
</dbReference>
<evidence type="ECO:0000256" key="1">
    <source>
        <dbReference type="ARBA" id="ARBA00004196"/>
    </source>
</evidence>
<evidence type="ECO:0000313" key="8">
    <source>
        <dbReference type="Proteomes" id="UP000306985"/>
    </source>
</evidence>
<name>A0A4U6QAD7_9ACTN</name>
<comment type="caution">
    <text evidence="7">The sequence shown here is derived from an EMBL/GenBank/DDBJ whole genome shotgun (WGS) entry which is preliminary data.</text>
</comment>
<evidence type="ECO:0000259" key="6">
    <source>
        <dbReference type="PROSITE" id="PS50983"/>
    </source>
</evidence>
<dbReference type="PANTHER" id="PTHR30532">
    <property type="entry name" value="IRON III DICITRATE-BINDING PERIPLASMIC PROTEIN"/>
    <property type="match status" value="1"/>
</dbReference>
<evidence type="ECO:0000313" key="7">
    <source>
        <dbReference type="EMBL" id="TKV56914.1"/>
    </source>
</evidence>
<reference evidence="7 8" key="1">
    <citation type="submission" date="2019-05" db="EMBL/GenBank/DDBJ databases">
        <title>Nakamurella sp. N5BH11, whole genome shotgun sequence.</title>
        <authorList>
            <person name="Tuo L."/>
        </authorList>
    </citation>
    <scope>NUCLEOTIDE SEQUENCE [LARGE SCALE GENOMIC DNA]</scope>
    <source>
        <strain evidence="7 8">N5BH11</strain>
    </source>
</reference>
<keyword evidence="3" id="KW-0813">Transport</keyword>
<keyword evidence="8" id="KW-1185">Reference proteome</keyword>
<dbReference type="PROSITE" id="PS51257">
    <property type="entry name" value="PROKAR_LIPOPROTEIN"/>
    <property type="match status" value="1"/>
</dbReference>
<dbReference type="Proteomes" id="UP000306985">
    <property type="component" value="Unassembled WGS sequence"/>
</dbReference>
<keyword evidence="4 5" id="KW-0732">Signal</keyword>
<dbReference type="GO" id="GO:0030288">
    <property type="term" value="C:outer membrane-bounded periplasmic space"/>
    <property type="evidence" value="ECO:0007669"/>
    <property type="project" value="TreeGrafter"/>
</dbReference>
<comment type="similarity">
    <text evidence="2">Belongs to the bacterial solute-binding protein 8 family.</text>
</comment>
<dbReference type="InterPro" id="IPR002491">
    <property type="entry name" value="ABC_transptr_periplasmic_BD"/>
</dbReference>
<feature type="domain" description="Fe/B12 periplasmic-binding" evidence="6">
    <location>
        <begin position="78"/>
        <end position="337"/>
    </location>
</feature>